<evidence type="ECO:0000313" key="1">
    <source>
        <dbReference type="EMBL" id="KAJ0035780.1"/>
    </source>
</evidence>
<dbReference type="EMBL" id="CM047742">
    <property type="protein sequence ID" value="KAJ0035780.1"/>
    <property type="molecule type" value="Genomic_DNA"/>
</dbReference>
<keyword evidence="2" id="KW-1185">Reference proteome</keyword>
<accession>A0ACC0YF81</accession>
<evidence type="ECO:0000313" key="2">
    <source>
        <dbReference type="Proteomes" id="UP001163603"/>
    </source>
</evidence>
<name>A0ACC0YF81_9ROSI</name>
<gene>
    <name evidence="1" type="ORF">Pint_25925</name>
</gene>
<comment type="caution">
    <text evidence="1">The sequence shown here is derived from an EMBL/GenBank/DDBJ whole genome shotgun (WGS) entry which is preliminary data.</text>
</comment>
<proteinExistence type="predicted"/>
<sequence>MMRTSKRGCGANQGILTRAFSVKSVDGDGDGSESKNEWEKAMGGSFGVISSDYLNWETSSMWSTGLTKEHFDDEAVGHQIRAENRKSKALVEGWGERIREMRVLLKQGYEAEGAYNSGLKELEEEEENRLGHPFDDSVELLFDTCQDCGAALWADVHCHGLWLVTSVGRSILLVIMVAMMDNDQNNILYAANGSNLGGNDRQFFISQYQEFHVASLPYKPDFKVMPKGWDGTIKDLDEVHYEISQKEDAMLCQEFVLKINFNKMKYAADRLYARLVSFVVPPGWQFTVEKMGPRGKCGGSGGWKFVSMPDGSSRPLNEMEKMYMKQETSCHHRRILT</sequence>
<protein>
    <submittedName>
        <fullName evidence="1">Uncharacterized protein</fullName>
    </submittedName>
</protein>
<dbReference type="Proteomes" id="UP001163603">
    <property type="component" value="Chromosome 7"/>
</dbReference>
<organism evidence="1 2">
    <name type="scientific">Pistacia integerrima</name>
    <dbReference type="NCBI Taxonomy" id="434235"/>
    <lineage>
        <taxon>Eukaryota</taxon>
        <taxon>Viridiplantae</taxon>
        <taxon>Streptophyta</taxon>
        <taxon>Embryophyta</taxon>
        <taxon>Tracheophyta</taxon>
        <taxon>Spermatophyta</taxon>
        <taxon>Magnoliopsida</taxon>
        <taxon>eudicotyledons</taxon>
        <taxon>Gunneridae</taxon>
        <taxon>Pentapetalae</taxon>
        <taxon>rosids</taxon>
        <taxon>malvids</taxon>
        <taxon>Sapindales</taxon>
        <taxon>Anacardiaceae</taxon>
        <taxon>Pistacia</taxon>
    </lineage>
</organism>
<reference evidence="2" key="1">
    <citation type="journal article" date="2023" name="G3 (Bethesda)">
        <title>Genome assembly and association tests identify interacting loci associated with vigor, precocity, and sex in interspecific pistachio rootstocks.</title>
        <authorList>
            <person name="Palmer W."/>
            <person name="Jacygrad E."/>
            <person name="Sagayaradj S."/>
            <person name="Cavanaugh K."/>
            <person name="Han R."/>
            <person name="Bertier L."/>
            <person name="Beede B."/>
            <person name="Kafkas S."/>
            <person name="Golino D."/>
            <person name="Preece J."/>
            <person name="Michelmore R."/>
        </authorList>
    </citation>
    <scope>NUCLEOTIDE SEQUENCE [LARGE SCALE GENOMIC DNA]</scope>
</reference>